<dbReference type="EMBL" id="PYOJ01000099">
    <property type="protein sequence ID" value="PSV84710.1"/>
    <property type="molecule type" value="Genomic_DNA"/>
</dbReference>
<feature type="non-terminal residue" evidence="1">
    <location>
        <position position="210"/>
    </location>
</feature>
<evidence type="ECO:0000313" key="2">
    <source>
        <dbReference type="Proteomes" id="UP000240410"/>
    </source>
</evidence>
<dbReference type="Proteomes" id="UP000240410">
    <property type="component" value="Unassembled WGS sequence"/>
</dbReference>
<feature type="non-terminal residue" evidence="1">
    <location>
        <position position="1"/>
    </location>
</feature>
<reference evidence="1 2" key="1">
    <citation type="submission" date="2018-03" db="EMBL/GenBank/DDBJ databases">
        <title>Whole genome sequencing of Histamine producing bacteria.</title>
        <authorList>
            <person name="Butler K."/>
        </authorList>
    </citation>
    <scope>NUCLEOTIDE SEQUENCE [LARGE SCALE GENOMIC DNA]</scope>
    <source>
        <strain evidence="1 2">ATCC 33979</strain>
    </source>
</reference>
<evidence type="ECO:0000313" key="1">
    <source>
        <dbReference type="EMBL" id="PSV84710.1"/>
    </source>
</evidence>
<dbReference type="RefSeq" id="WP_181319112.1">
    <property type="nucleotide sequence ID" value="NZ_PYOJ01000099.1"/>
</dbReference>
<protein>
    <submittedName>
        <fullName evidence="1">Uncharacterized protein</fullName>
    </submittedName>
</protein>
<sequence>GISSATLSDIVGLTFDSANLADYQGAIAAEASIADVAALQALIDSVDASILALVSVQDAATNSDASTLTTETLTAIRGLTFDSANIVPYQGAIAAETSITDVAALQALIDSVDASLSAFAAVQAAATNSDASTLNTDTLAAIRGLSFVETNLTDYQEAIAAEAGIADVVALQTLIDSVDISLVAFASVQLAATNSDASSVNAETLNAIRG</sequence>
<gene>
    <name evidence="1" type="ORF">CTM89_21325</name>
</gene>
<comment type="caution">
    <text evidence="1">The sequence shown here is derived from an EMBL/GenBank/DDBJ whole genome shotgun (WGS) entry which is preliminary data.</text>
</comment>
<organism evidence="1 2">
    <name type="scientific">Photobacterium leiognathi</name>
    <dbReference type="NCBI Taxonomy" id="553611"/>
    <lineage>
        <taxon>Bacteria</taxon>
        <taxon>Pseudomonadati</taxon>
        <taxon>Pseudomonadota</taxon>
        <taxon>Gammaproteobacteria</taxon>
        <taxon>Vibrionales</taxon>
        <taxon>Vibrionaceae</taxon>
        <taxon>Photobacterium</taxon>
    </lineage>
</organism>
<proteinExistence type="predicted"/>
<dbReference type="AlphaFoldDB" id="A0A2T3M3Z2"/>
<name>A0A2T3M3Z2_PHOLE</name>
<accession>A0A2T3M3Z2</accession>